<proteinExistence type="predicted"/>
<comment type="caution">
    <text evidence="1">The sequence shown here is derived from an EMBL/GenBank/DDBJ whole genome shotgun (WGS) entry which is preliminary data.</text>
</comment>
<evidence type="ECO:0000313" key="2">
    <source>
        <dbReference type="Proteomes" id="UP000653127"/>
    </source>
</evidence>
<dbReference type="RefSeq" id="WP_249283451.1">
    <property type="nucleotide sequence ID" value="NZ_JACRST010000019.1"/>
</dbReference>
<protein>
    <submittedName>
        <fullName evidence="1">Methionine gamma-lyase family protein</fullName>
    </submittedName>
</protein>
<dbReference type="Gene3D" id="3.40.640.10">
    <property type="entry name" value="Type I PLP-dependent aspartate aminotransferase-like (Major domain)"/>
    <property type="match status" value="1"/>
</dbReference>
<dbReference type="PANTHER" id="PTHR46658:SF1">
    <property type="entry name" value="CYS OR MET METABOLISM PYRIDOXAL-PHOSPHATE-DEPENDENT ENZYME"/>
    <property type="match status" value="1"/>
</dbReference>
<dbReference type="SUPFAM" id="SSF53383">
    <property type="entry name" value="PLP-dependent transferases"/>
    <property type="match status" value="1"/>
</dbReference>
<dbReference type="AlphaFoldDB" id="A0A926E106"/>
<keyword evidence="2" id="KW-1185">Reference proteome</keyword>
<dbReference type="Pfam" id="PF06838">
    <property type="entry name" value="Met_gamma_lyase"/>
    <property type="match status" value="1"/>
</dbReference>
<dbReference type="InterPro" id="IPR015424">
    <property type="entry name" value="PyrdxlP-dep_Trfase"/>
</dbReference>
<evidence type="ECO:0000313" key="1">
    <source>
        <dbReference type="EMBL" id="MBC8547407.1"/>
    </source>
</evidence>
<sequence>MEQNFFTIDPYLNRAADRAEAACRAHFDEIDEIAQYNQLKVMAAFNRQGVSESHFAGSTGYGYGDRGREVLDAVMAQVMGCEDALVRHNFVSGTHALTTALFGVLRPGDTLLSLTGSPYDTMEEVIGIRGEGDGSLRDFGVQYRQLDLLPDGTPDYGAVPDAVKGAKVAYIQRSRGYALRPSLDIAAIERLCSAVRAGNPGCIVMVDNCYGEFVETREPTEAGADLIVGSLIKNPGGGLAQTGGYIAGRHDLVELCAYRLTSPGSGREVGCTLGQTRNMLMGLFFAPDVVASAVKTAVFAAALFEELGFAVYPAHSERRTDIIQAVTLGTPQGLEAFCQGIQKGSPVDAFVQPEAWDMPGYEDQVIMAAGAFTMGASIELSADGPMREPYAVWLQGGLTYHSGRMGVLLAAQSMLERGAITRK</sequence>
<dbReference type="EMBL" id="JACRST010000019">
    <property type="protein sequence ID" value="MBC8547407.1"/>
    <property type="molecule type" value="Genomic_DNA"/>
</dbReference>
<reference evidence="1" key="1">
    <citation type="submission" date="2020-08" db="EMBL/GenBank/DDBJ databases">
        <title>Genome public.</title>
        <authorList>
            <person name="Liu C."/>
            <person name="Sun Q."/>
        </authorList>
    </citation>
    <scope>NUCLEOTIDE SEQUENCE</scope>
    <source>
        <strain evidence="1">NSJ-31</strain>
    </source>
</reference>
<accession>A0A926E106</accession>
<dbReference type="Gene3D" id="3.90.1150.60">
    <property type="entry name" value="Methioning gamme-lyase, C-terminal domain"/>
    <property type="match status" value="1"/>
</dbReference>
<dbReference type="InterPro" id="IPR009651">
    <property type="entry name" value="Met_g_lyase_put"/>
</dbReference>
<dbReference type="Proteomes" id="UP000653127">
    <property type="component" value="Unassembled WGS sequence"/>
</dbReference>
<organism evidence="1 2">
    <name type="scientific">Ligaoa zhengdingensis</name>
    <dbReference type="NCBI Taxonomy" id="2763658"/>
    <lineage>
        <taxon>Bacteria</taxon>
        <taxon>Bacillati</taxon>
        <taxon>Bacillota</taxon>
        <taxon>Clostridia</taxon>
        <taxon>Eubacteriales</taxon>
        <taxon>Oscillospiraceae</taxon>
        <taxon>Ligaoa</taxon>
    </lineage>
</organism>
<dbReference type="PANTHER" id="PTHR46658">
    <property type="entry name" value="CYS OR MET METABOLISM PYRIDOXAL-PHOSPHATE-DEPENDENT ENZYME"/>
    <property type="match status" value="1"/>
</dbReference>
<gene>
    <name evidence="1" type="ORF">H8711_10770</name>
</gene>
<dbReference type="InterPro" id="IPR015421">
    <property type="entry name" value="PyrdxlP-dep_Trfase_major"/>
</dbReference>
<name>A0A926E106_9FIRM</name>